<reference evidence="2 3" key="1">
    <citation type="submission" date="2019-02" db="EMBL/GenBank/DDBJ databases">
        <title>Deep-cultivation of Planctomycetes and their phenomic and genomic characterization uncovers novel biology.</title>
        <authorList>
            <person name="Wiegand S."/>
            <person name="Jogler M."/>
            <person name="Boedeker C."/>
            <person name="Pinto D."/>
            <person name="Vollmers J."/>
            <person name="Rivas-Marin E."/>
            <person name="Kohn T."/>
            <person name="Peeters S.H."/>
            <person name="Heuer A."/>
            <person name="Rast P."/>
            <person name="Oberbeckmann S."/>
            <person name="Bunk B."/>
            <person name="Jeske O."/>
            <person name="Meyerdierks A."/>
            <person name="Storesund J.E."/>
            <person name="Kallscheuer N."/>
            <person name="Luecker S."/>
            <person name="Lage O.M."/>
            <person name="Pohl T."/>
            <person name="Merkel B.J."/>
            <person name="Hornburger P."/>
            <person name="Mueller R.-W."/>
            <person name="Bruemmer F."/>
            <person name="Labrenz M."/>
            <person name="Spormann A.M."/>
            <person name="Op Den Camp H."/>
            <person name="Overmann J."/>
            <person name="Amann R."/>
            <person name="Jetten M.S.M."/>
            <person name="Mascher T."/>
            <person name="Medema M.H."/>
            <person name="Devos D.P."/>
            <person name="Kaster A.-K."/>
            <person name="Ovreas L."/>
            <person name="Rohde M."/>
            <person name="Galperin M.Y."/>
            <person name="Jogler C."/>
        </authorList>
    </citation>
    <scope>NUCLEOTIDE SEQUENCE [LARGE SCALE GENOMIC DNA]</scope>
    <source>
        <strain evidence="2 3">KOR34</strain>
    </source>
</reference>
<dbReference type="InterPro" id="IPR013320">
    <property type="entry name" value="ConA-like_dom_sf"/>
</dbReference>
<organism evidence="2 3">
    <name type="scientific">Posidoniimonas corsicana</name>
    <dbReference type="NCBI Taxonomy" id="1938618"/>
    <lineage>
        <taxon>Bacteria</taxon>
        <taxon>Pseudomonadati</taxon>
        <taxon>Planctomycetota</taxon>
        <taxon>Planctomycetia</taxon>
        <taxon>Pirellulales</taxon>
        <taxon>Lacipirellulaceae</taxon>
        <taxon>Posidoniimonas</taxon>
    </lineage>
</organism>
<evidence type="ECO:0008006" key="4">
    <source>
        <dbReference type="Google" id="ProtNLM"/>
    </source>
</evidence>
<dbReference type="AlphaFoldDB" id="A0A5C5VDY2"/>
<gene>
    <name evidence="2" type="ORF">KOR34_08290</name>
</gene>
<keyword evidence="3" id="KW-1185">Reference proteome</keyword>
<keyword evidence="1" id="KW-0732">Signal</keyword>
<dbReference type="EMBL" id="SIHJ01000001">
    <property type="protein sequence ID" value="TWT35932.1"/>
    <property type="molecule type" value="Genomic_DNA"/>
</dbReference>
<comment type="caution">
    <text evidence="2">The sequence shown here is derived from an EMBL/GenBank/DDBJ whole genome shotgun (WGS) entry which is preliminary data.</text>
</comment>
<accession>A0A5C5VDY2</accession>
<protein>
    <recommendedName>
        <fullName evidence="4">LamG-like jellyroll fold domain-containing protein</fullName>
    </recommendedName>
</protein>
<dbReference type="InterPro" id="IPR013424">
    <property type="entry name" value="Ice-binding_C"/>
</dbReference>
<dbReference type="OrthoDB" id="252303at2"/>
<dbReference type="Proteomes" id="UP000316714">
    <property type="component" value="Unassembled WGS sequence"/>
</dbReference>
<evidence type="ECO:0000313" key="3">
    <source>
        <dbReference type="Proteomes" id="UP000316714"/>
    </source>
</evidence>
<feature type="chain" id="PRO_5022682644" description="LamG-like jellyroll fold domain-containing protein" evidence="1">
    <location>
        <begin position="33"/>
        <end position="523"/>
    </location>
</feature>
<dbReference type="Pfam" id="PF13385">
    <property type="entry name" value="Laminin_G_3"/>
    <property type="match status" value="1"/>
</dbReference>
<dbReference type="RefSeq" id="WP_146562459.1">
    <property type="nucleotide sequence ID" value="NZ_SIHJ01000001.1"/>
</dbReference>
<evidence type="ECO:0000256" key="1">
    <source>
        <dbReference type="SAM" id="SignalP"/>
    </source>
</evidence>
<proteinExistence type="predicted"/>
<evidence type="ECO:0000313" key="2">
    <source>
        <dbReference type="EMBL" id="TWT35932.1"/>
    </source>
</evidence>
<name>A0A5C5VDY2_9BACT</name>
<dbReference type="Gene3D" id="2.60.120.200">
    <property type="match status" value="1"/>
</dbReference>
<dbReference type="SUPFAM" id="SSF49899">
    <property type="entry name" value="Concanavalin A-like lectins/glucanases"/>
    <property type="match status" value="1"/>
</dbReference>
<dbReference type="NCBIfam" id="TIGR02595">
    <property type="entry name" value="PEP_CTERM"/>
    <property type="match status" value="1"/>
</dbReference>
<sequence precursor="true">MNTSIYSKWRRRGCVALAAAAAAISGGQAAQAVTIAHWDFESDLIAGSAVNGQVVSPAVTQGVFNAAVPDISGNGNHLSRFSVADAGFAVMQYSNVVLPGSKTGSTLSVVGAPGDCCEVLSSDGDLEVGGNKVADSLTAWTIEASVNFTDSAGWQTIVGKDGFGQATNGDGNQATLYFQKKGDGSEGFRINYVDVLGNVHLADSTTTAVAGEWYNLAATNDGSTLRFYVNGVEESATDLTLTSTDTRLAALDESGIAGDDATGDAPYVWSIARGMYNDNHGDRVNGYIDDVRISDVALTPEQFLNDEVAGLTLVVNHTTGGVFIRNDKGVATSLDYYQINSEGGSLMTADFNGSTGWDSLSDQDADAIGPGLGESWEEVSGAISSNLLSEQFLQGNTSLNNGFNVALGAPYTGGNNGDLEFLYSEAGSNALKLGKVVYTDTDPMNPEGLPGDYNNDGSVDAADYTVWRDGNSPDSSQAGYQLWRDNYGTSLAGAEAASAAPEPATAMLLCVVGGSMLVGRRRK</sequence>
<feature type="signal peptide" evidence="1">
    <location>
        <begin position="1"/>
        <end position="32"/>
    </location>
</feature>